<dbReference type="GO" id="GO:0046872">
    <property type="term" value="F:metal ion binding"/>
    <property type="evidence" value="ECO:0007669"/>
    <property type="project" value="UniProtKB-KW"/>
</dbReference>
<dbReference type="AlphaFoldDB" id="A0A1H3RNN7"/>
<feature type="binding site" evidence="7">
    <location>
        <position position="720"/>
    </location>
    <ligand>
        <name>Zn(2+)</name>
        <dbReference type="ChEBI" id="CHEBI:29105"/>
    </ligand>
</feature>
<dbReference type="Pfam" id="PF25816">
    <property type="entry name" value="RamC_N"/>
    <property type="match status" value="1"/>
</dbReference>
<evidence type="ECO:0000256" key="5">
    <source>
        <dbReference type="ARBA" id="ARBA00022777"/>
    </source>
</evidence>
<evidence type="ECO:0000256" key="1">
    <source>
        <dbReference type="ARBA" id="ARBA00012513"/>
    </source>
</evidence>
<dbReference type="PRINTS" id="PR01950">
    <property type="entry name" value="LANCSUPER"/>
</dbReference>
<dbReference type="InterPro" id="IPR011009">
    <property type="entry name" value="Kinase-like_dom_sf"/>
</dbReference>
<dbReference type="InterPro" id="IPR007822">
    <property type="entry name" value="LANC-like"/>
</dbReference>
<keyword evidence="7" id="KW-0479">Metal-binding</keyword>
<dbReference type="NCBIfam" id="NF038150">
    <property type="entry name" value="lanthi_synth_IV"/>
    <property type="match status" value="1"/>
</dbReference>
<dbReference type="SUPFAM" id="SSF56112">
    <property type="entry name" value="Protein kinase-like (PK-like)"/>
    <property type="match status" value="1"/>
</dbReference>
<keyword evidence="5 9" id="KW-0418">Kinase</keyword>
<dbReference type="GO" id="GO:0005524">
    <property type="term" value="F:ATP binding"/>
    <property type="evidence" value="ECO:0007669"/>
    <property type="project" value="UniProtKB-KW"/>
</dbReference>
<sequence>METTATDSDTTVRDRLAEAAERDGREVAVDETWVSVRKPGIAVPDQGWKLHISARPGTLAETLDRALPLLLAWDCDFKVARSRRVLHELNSGDVDPATVGKAMTVYPPQDTLVRLGNLLAEALAGMTGPRITSDRRIRPDAPVYYRFAPFRPQYRVDENGDFELVVIGPDGEVEPGAAGAEFSCPPWASDPFRPEPEPEPAAQPATERPSVLGGRYTLTSGVLRGPRGNVYRAVDPDGRPVVVKEARAYVGENINGIDLRMQLRNERRILQALDGVDGVPGLLDHFRHGEDEYLVTTDAGTLDLNRYVGERTRFFDDATSADRDLGVLAARLAEILAAVHERGVVIRDLSPKNVVLDDDGRCTLIDFGNSYYDGFQLHGWTRGYSVPDQHTDRQAEPADDYFSLGATLFFAATGINPIGVDQDPARNLERSLLCLERLYPGATGVRALLPGLISLDPAERTVAFADLRAGRRTRRGSRHVAPKLTGDLLESVLEHTIQECIDAAERMAASPTDVGRSGPPKTNVYSGSAGLGLELLHHPRGVAAGLELARWTIAATPPAKLPAAMYFGRTGTEIFLSTARRAAPDLPVSKPIELAADERGDYIHGVAGIGSGHLVLHALEPDAGHLAQVDECVRRLLGGETRATEDAVPAAADTGVALEAGFAHGSAGIAQFLLAHHQHTGHPEAEAEAARRFSSLADEVAGLIEVLRRPPARPMAASWCQGMSGVVSALVSAAQHWDDDRYWALAKEGARACLGLAPQAWVVSQCCGLAGIGEAMIDLAIATEDEEFWLGAEEIAVHMLARSGGDFSKPDFPDNSLEAASAPWSTGTSGVLSFLRRLHHREGARLWTTAWTPPV</sequence>
<dbReference type="InterPro" id="IPR012341">
    <property type="entry name" value="6hp_glycosidase-like_sf"/>
</dbReference>
<proteinExistence type="predicted"/>
<gene>
    <name evidence="9" type="ORF">SAMN05216215_105611</name>
</gene>
<feature type="binding site" evidence="7">
    <location>
        <position position="766"/>
    </location>
    <ligand>
        <name>Zn(2+)</name>
        <dbReference type="ChEBI" id="CHEBI:29105"/>
    </ligand>
</feature>
<keyword evidence="2 9" id="KW-0723">Serine/threonine-protein kinase</keyword>
<evidence type="ECO:0000256" key="4">
    <source>
        <dbReference type="ARBA" id="ARBA00022741"/>
    </source>
</evidence>
<dbReference type="Gene3D" id="3.30.200.20">
    <property type="entry name" value="Phosphorylase Kinase, domain 1"/>
    <property type="match status" value="1"/>
</dbReference>
<keyword evidence="4" id="KW-0547">Nucleotide-binding</keyword>
<dbReference type="EMBL" id="FNOK01000056">
    <property type="protein sequence ID" value="SDZ26848.1"/>
    <property type="molecule type" value="Genomic_DNA"/>
</dbReference>
<keyword evidence="10" id="KW-1185">Reference proteome</keyword>
<dbReference type="GO" id="GO:0031179">
    <property type="term" value="P:peptide modification"/>
    <property type="evidence" value="ECO:0007669"/>
    <property type="project" value="InterPro"/>
</dbReference>
<protein>
    <recommendedName>
        <fullName evidence="1">non-specific serine/threonine protein kinase</fullName>
        <ecNumber evidence="1">2.7.11.1</ecNumber>
    </recommendedName>
</protein>
<dbReference type="PANTHER" id="PTHR43289">
    <property type="entry name" value="MITOGEN-ACTIVATED PROTEIN KINASE KINASE KINASE 20-RELATED"/>
    <property type="match status" value="1"/>
</dbReference>
<evidence type="ECO:0000256" key="2">
    <source>
        <dbReference type="ARBA" id="ARBA00022527"/>
    </source>
</evidence>
<dbReference type="Gene3D" id="1.50.10.10">
    <property type="match status" value="1"/>
</dbReference>
<dbReference type="SMART" id="SM00220">
    <property type="entry name" value="S_TKc"/>
    <property type="match status" value="1"/>
</dbReference>
<dbReference type="SMART" id="SM01260">
    <property type="entry name" value="LANC_like"/>
    <property type="match status" value="1"/>
</dbReference>
<accession>A0A1H3RNN7</accession>
<dbReference type="OrthoDB" id="1492512at2"/>
<name>A0A1H3RNN7_9PSEU</name>
<organism evidence="9 10">
    <name type="scientific">Saccharopolyspora shandongensis</name>
    <dbReference type="NCBI Taxonomy" id="418495"/>
    <lineage>
        <taxon>Bacteria</taxon>
        <taxon>Bacillati</taxon>
        <taxon>Actinomycetota</taxon>
        <taxon>Actinomycetes</taxon>
        <taxon>Pseudonocardiales</taxon>
        <taxon>Pseudonocardiaceae</taxon>
        <taxon>Saccharopolyspora</taxon>
    </lineage>
</organism>
<feature type="domain" description="Protein kinase" evidence="8">
    <location>
        <begin position="216"/>
        <end position="484"/>
    </location>
</feature>
<dbReference type="Pfam" id="PF05147">
    <property type="entry name" value="LANC_like"/>
    <property type="match status" value="1"/>
</dbReference>
<dbReference type="GO" id="GO:0004674">
    <property type="term" value="F:protein serine/threonine kinase activity"/>
    <property type="evidence" value="ECO:0007669"/>
    <property type="project" value="UniProtKB-KW"/>
</dbReference>
<dbReference type="Gene3D" id="1.10.510.10">
    <property type="entry name" value="Transferase(Phosphotransferase) domain 1"/>
    <property type="match status" value="1"/>
</dbReference>
<dbReference type="SUPFAM" id="SSF158745">
    <property type="entry name" value="LanC-like"/>
    <property type="match status" value="1"/>
</dbReference>
<dbReference type="InterPro" id="IPR057929">
    <property type="entry name" value="RamC_N"/>
</dbReference>
<dbReference type="EC" id="2.7.11.1" evidence="1"/>
<evidence type="ECO:0000256" key="7">
    <source>
        <dbReference type="PIRSR" id="PIRSR607822-1"/>
    </source>
</evidence>
<evidence type="ECO:0000256" key="6">
    <source>
        <dbReference type="ARBA" id="ARBA00022840"/>
    </source>
</evidence>
<dbReference type="InterPro" id="IPR000719">
    <property type="entry name" value="Prot_kinase_dom"/>
</dbReference>
<evidence type="ECO:0000313" key="9">
    <source>
        <dbReference type="EMBL" id="SDZ26848.1"/>
    </source>
</evidence>
<dbReference type="Proteomes" id="UP000199529">
    <property type="component" value="Unassembled WGS sequence"/>
</dbReference>
<evidence type="ECO:0000259" key="8">
    <source>
        <dbReference type="PROSITE" id="PS50011"/>
    </source>
</evidence>
<dbReference type="CDD" id="cd04791">
    <property type="entry name" value="LanC_SerThrkinase"/>
    <property type="match status" value="1"/>
</dbReference>
<dbReference type="STRING" id="418495.SAMN05216215_105611"/>
<evidence type="ECO:0000256" key="3">
    <source>
        <dbReference type="ARBA" id="ARBA00022679"/>
    </source>
</evidence>
<keyword evidence="3" id="KW-0808">Transferase</keyword>
<dbReference type="InterPro" id="IPR058053">
    <property type="entry name" value="RamC_C"/>
</dbReference>
<keyword evidence="6" id="KW-0067">ATP-binding</keyword>
<keyword evidence="7" id="KW-0862">Zinc</keyword>
<dbReference type="PROSITE" id="PS50011">
    <property type="entry name" value="PROTEIN_KINASE_DOM"/>
    <property type="match status" value="1"/>
</dbReference>
<dbReference type="PANTHER" id="PTHR43289:SF6">
    <property type="entry name" value="SERINE_THREONINE-PROTEIN KINASE NEKL-3"/>
    <property type="match status" value="1"/>
</dbReference>
<dbReference type="GO" id="GO:0005975">
    <property type="term" value="P:carbohydrate metabolic process"/>
    <property type="evidence" value="ECO:0007669"/>
    <property type="project" value="InterPro"/>
</dbReference>
<evidence type="ECO:0000313" key="10">
    <source>
        <dbReference type="Proteomes" id="UP000199529"/>
    </source>
</evidence>
<dbReference type="Pfam" id="PF00069">
    <property type="entry name" value="Pkinase"/>
    <property type="match status" value="1"/>
</dbReference>
<reference evidence="10" key="1">
    <citation type="submission" date="2016-10" db="EMBL/GenBank/DDBJ databases">
        <authorList>
            <person name="Varghese N."/>
            <person name="Submissions S."/>
        </authorList>
    </citation>
    <scope>NUCLEOTIDE SEQUENCE [LARGE SCALE GENOMIC DNA]</scope>
    <source>
        <strain evidence="10">CGMCC 4.3530</strain>
    </source>
</reference>
<dbReference type="RefSeq" id="WP_093275548.1">
    <property type="nucleotide sequence ID" value="NZ_FNOK01000056.1"/>
</dbReference>